<sequence>FVASQASKLYNVELISFEALEAEGAPNIDFSEIRIMGRQRALNGTVRILEDMDAENFQMSVDFQTDPLRSGAWRNMVFSVPQMNICRAMRLYIGTYGKSTLQRGEFTDLPFDGKHCPLPKGTYFIKDMVMNSDTWPEIMPIGYLNSNFRFFKQGKPTGGVKCVTEISQSIF</sequence>
<dbReference type="Pfam" id="PF06477">
    <property type="entry name" value="DUF1091"/>
    <property type="match status" value="1"/>
</dbReference>
<feature type="non-terminal residue" evidence="1">
    <location>
        <position position="171"/>
    </location>
</feature>
<dbReference type="EMBL" id="JAJJHW010002585">
    <property type="protein sequence ID" value="KAH8370243.1"/>
    <property type="molecule type" value="Genomic_DNA"/>
</dbReference>
<dbReference type="Proteomes" id="UP001200034">
    <property type="component" value="Unassembled WGS sequence"/>
</dbReference>
<keyword evidence="2" id="KW-1185">Reference proteome</keyword>
<organism evidence="1 2">
    <name type="scientific">Drosophila rubida</name>
    <dbReference type="NCBI Taxonomy" id="30044"/>
    <lineage>
        <taxon>Eukaryota</taxon>
        <taxon>Metazoa</taxon>
        <taxon>Ecdysozoa</taxon>
        <taxon>Arthropoda</taxon>
        <taxon>Hexapoda</taxon>
        <taxon>Insecta</taxon>
        <taxon>Pterygota</taxon>
        <taxon>Neoptera</taxon>
        <taxon>Endopterygota</taxon>
        <taxon>Diptera</taxon>
        <taxon>Brachycera</taxon>
        <taxon>Muscomorpha</taxon>
        <taxon>Ephydroidea</taxon>
        <taxon>Drosophilidae</taxon>
        <taxon>Drosophila</taxon>
    </lineage>
</organism>
<name>A0AAD4JYD3_9MUSC</name>
<proteinExistence type="predicted"/>
<protein>
    <submittedName>
        <fullName evidence="1">Uncharacterized protein</fullName>
    </submittedName>
</protein>
<dbReference type="InterPro" id="IPR010512">
    <property type="entry name" value="DUF1091"/>
</dbReference>
<evidence type="ECO:0000313" key="1">
    <source>
        <dbReference type="EMBL" id="KAH8370243.1"/>
    </source>
</evidence>
<dbReference type="PANTHER" id="PTHR21112:SF0">
    <property type="entry name" value="CHEMOSENSORY PROTEIN A 29A-RELATED"/>
    <property type="match status" value="1"/>
</dbReference>
<comment type="caution">
    <text evidence="1">The sequence shown here is derived from an EMBL/GenBank/DDBJ whole genome shotgun (WGS) entry which is preliminary data.</text>
</comment>
<gene>
    <name evidence="1" type="ORF">KR093_002751</name>
</gene>
<accession>A0AAD4JYD3</accession>
<dbReference type="PANTHER" id="PTHR21112">
    <property type="entry name" value="CHEMOSENSORY PROTEIN A 29A-RELATED"/>
    <property type="match status" value="1"/>
</dbReference>
<feature type="non-terminal residue" evidence="1">
    <location>
        <position position="1"/>
    </location>
</feature>
<dbReference type="AlphaFoldDB" id="A0AAD4JYD3"/>
<evidence type="ECO:0000313" key="2">
    <source>
        <dbReference type="Proteomes" id="UP001200034"/>
    </source>
</evidence>
<reference evidence="1" key="1">
    <citation type="journal article" date="2021" name="Mol. Ecol. Resour.">
        <title>Phylogenomic analyses of the genus Drosophila reveals genomic signals of climate adaptation.</title>
        <authorList>
            <person name="Li F."/>
            <person name="Rane R.V."/>
            <person name="Luria V."/>
            <person name="Xiong Z."/>
            <person name="Chen J."/>
            <person name="Li Z."/>
            <person name="Catullo R.A."/>
            <person name="Griffin P.C."/>
            <person name="Schiffer M."/>
            <person name="Pearce S."/>
            <person name="Lee S.F."/>
            <person name="McElroy K."/>
            <person name="Stocker A."/>
            <person name="Shirriffs J."/>
            <person name="Cockerell F."/>
            <person name="Coppin C."/>
            <person name="Sgro C.M."/>
            <person name="Karger A."/>
            <person name="Cain J.W."/>
            <person name="Weber J.A."/>
            <person name="Santpere G."/>
            <person name="Kirschner M.W."/>
            <person name="Hoffmann A.A."/>
            <person name="Oakeshott J.G."/>
            <person name="Zhang G."/>
        </authorList>
    </citation>
    <scope>NUCLEOTIDE SEQUENCE</scope>
    <source>
        <strain evidence="1">BGI-SZ-2011g</strain>
    </source>
</reference>